<protein>
    <submittedName>
        <fullName evidence="7">OmpA/MotB domain protein</fullName>
    </submittedName>
</protein>
<proteinExistence type="predicted"/>
<keyword evidence="8" id="KW-1185">Reference proteome</keyword>
<dbReference type="eggNOG" id="COG2885">
    <property type="taxonomic scope" value="Bacteria"/>
</dbReference>
<dbReference type="InterPro" id="IPR006665">
    <property type="entry name" value="OmpA-like"/>
</dbReference>
<evidence type="ECO:0000256" key="4">
    <source>
        <dbReference type="PROSITE-ProRule" id="PRU00473"/>
    </source>
</evidence>
<dbReference type="InterPro" id="IPR050330">
    <property type="entry name" value="Bact_OuterMem_StrucFunc"/>
</dbReference>
<evidence type="ECO:0000256" key="3">
    <source>
        <dbReference type="ARBA" id="ARBA00023237"/>
    </source>
</evidence>
<dbReference type="AlphaFoldDB" id="E4THZ0"/>
<evidence type="ECO:0000256" key="5">
    <source>
        <dbReference type="SAM" id="MobiDB-lite"/>
    </source>
</evidence>
<keyword evidence="3" id="KW-0998">Cell outer membrane</keyword>
<evidence type="ECO:0000256" key="2">
    <source>
        <dbReference type="ARBA" id="ARBA00023136"/>
    </source>
</evidence>
<dbReference type="PANTHER" id="PTHR30329:SF21">
    <property type="entry name" value="LIPOPROTEIN YIAD-RELATED"/>
    <property type="match status" value="1"/>
</dbReference>
<dbReference type="HOGENOM" id="CLU_016890_8_0_0"/>
<reference key="1">
    <citation type="submission" date="2010-11" db="EMBL/GenBank/DDBJ databases">
        <title>The complete genome of chromosome of Calditerrivibrio nitroreducens DSM 19672.</title>
        <authorList>
            <consortium name="US DOE Joint Genome Institute (JGI-PGF)"/>
            <person name="Lucas S."/>
            <person name="Copeland A."/>
            <person name="Lapidus A."/>
            <person name="Bruce D."/>
            <person name="Goodwin L."/>
            <person name="Pitluck S."/>
            <person name="Kyrpides N."/>
            <person name="Mavromatis K."/>
            <person name="Ivanova N."/>
            <person name="Mikhailova N."/>
            <person name="Zeytun A."/>
            <person name="Brettin T."/>
            <person name="Detter J.C."/>
            <person name="Tapia R."/>
            <person name="Han C."/>
            <person name="Land M."/>
            <person name="Hauser L."/>
            <person name="Markowitz V."/>
            <person name="Cheng J.-F."/>
            <person name="Hugenholtz P."/>
            <person name="Woyke T."/>
            <person name="Wu D."/>
            <person name="Spring S."/>
            <person name="Schroeder M."/>
            <person name="Brambilla E."/>
            <person name="Klenk H.-P."/>
            <person name="Eisen J.A."/>
        </authorList>
    </citation>
    <scope>NUCLEOTIDE SEQUENCE [LARGE SCALE GENOMIC DNA]</scope>
    <source>
        <strain>DSM 19672</strain>
    </source>
</reference>
<name>E4THZ0_CALNY</name>
<dbReference type="OrthoDB" id="9805566at2"/>
<dbReference type="Proteomes" id="UP000007039">
    <property type="component" value="Chromosome"/>
</dbReference>
<dbReference type="InterPro" id="IPR036737">
    <property type="entry name" value="OmpA-like_sf"/>
</dbReference>
<dbReference type="GO" id="GO:0009279">
    <property type="term" value="C:cell outer membrane"/>
    <property type="evidence" value="ECO:0007669"/>
    <property type="project" value="UniProtKB-SubCell"/>
</dbReference>
<feature type="region of interest" description="Disordered" evidence="5">
    <location>
        <begin position="176"/>
        <end position="201"/>
    </location>
</feature>
<dbReference type="CDD" id="cd07185">
    <property type="entry name" value="OmpA_C-like"/>
    <property type="match status" value="1"/>
</dbReference>
<organism evidence="7 8">
    <name type="scientific">Calditerrivibrio nitroreducens (strain DSM 19672 / NBRC 101217 / Yu37-1)</name>
    <dbReference type="NCBI Taxonomy" id="768670"/>
    <lineage>
        <taxon>Bacteria</taxon>
        <taxon>Pseudomonadati</taxon>
        <taxon>Deferribacterota</taxon>
        <taxon>Deferribacteres</taxon>
        <taxon>Deferribacterales</taxon>
        <taxon>Calditerrivibrionaceae</taxon>
    </lineage>
</organism>
<dbReference type="InterPro" id="IPR006664">
    <property type="entry name" value="OMP_bac"/>
</dbReference>
<feature type="compositionally biased region" description="Basic and acidic residues" evidence="5">
    <location>
        <begin position="189"/>
        <end position="201"/>
    </location>
</feature>
<dbReference type="KEGG" id="cni:Calni_1009"/>
<dbReference type="PRINTS" id="PR01021">
    <property type="entry name" value="OMPADOMAIN"/>
</dbReference>
<dbReference type="Gene3D" id="3.30.1330.60">
    <property type="entry name" value="OmpA-like domain"/>
    <property type="match status" value="1"/>
</dbReference>
<dbReference type="Pfam" id="PF00691">
    <property type="entry name" value="OmpA"/>
    <property type="match status" value="1"/>
</dbReference>
<comment type="subcellular location">
    <subcellularLocation>
        <location evidence="1">Cell outer membrane</location>
    </subcellularLocation>
</comment>
<feature type="domain" description="OmpA-like" evidence="6">
    <location>
        <begin position="86"/>
        <end position="201"/>
    </location>
</feature>
<dbReference type="EMBL" id="CP002347">
    <property type="protein sequence ID" value="ADR18920.1"/>
    <property type="molecule type" value="Genomic_DNA"/>
</dbReference>
<evidence type="ECO:0000313" key="7">
    <source>
        <dbReference type="EMBL" id="ADR18920.1"/>
    </source>
</evidence>
<gene>
    <name evidence="7" type="ordered locus">Calni_1009</name>
</gene>
<evidence type="ECO:0000259" key="6">
    <source>
        <dbReference type="PROSITE" id="PS51123"/>
    </source>
</evidence>
<accession>E4THZ0</accession>
<keyword evidence="2 4" id="KW-0472">Membrane</keyword>
<evidence type="ECO:0000256" key="1">
    <source>
        <dbReference type="ARBA" id="ARBA00004442"/>
    </source>
</evidence>
<evidence type="ECO:0000313" key="8">
    <source>
        <dbReference type="Proteomes" id="UP000007039"/>
    </source>
</evidence>
<reference evidence="7 8" key="2">
    <citation type="journal article" date="2011" name="Stand. Genomic Sci.">
        <title>Complete genome sequence of Calditerrivibrio nitroreducens type strain (Yu37-1).</title>
        <authorList>
            <person name="Pitluck S."/>
            <person name="Sikorski J."/>
            <person name="Zeytun A."/>
            <person name="Lapidus A."/>
            <person name="Nolan M."/>
            <person name="Lucas S."/>
            <person name="Hammon N."/>
            <person name="Deshpande S."/>
            <person name="Cheng J.F."/>
            <person name="Tapia R."/>
            <person name="Han C."/>
            <person name="Goodwin L."/>
            <person name="Liolios K."/>
            <person name="Pagani I."/>
            <person name="Ivanova N."/>
            <person name="Mavromatis K."/>
            <person name="Pati A."/>
            <person name="Chen A."/>
            <person name="Palaniappan K."/>
            <person name="Hauser L."/>
            <person name="Chang Y.J."/>
            <person name="Jeffries C.D."/>
            <person name="Detter J.C."/>
            <person name="Brambilla E."/>
            <person name="Djao O.D."/>
            <person name="Rohde M."/>
            <person name="Spring S."/>
            <person name="Goker M."/>
            <person name="Woyke T."/>
            <person name="Bristow J."/>
            <person name="Eisen J.A."/>
            <person name="Markowitz V."/>
            <person name="Hugenholtz P."/>
            <person name="Kyrpides N.C."/>
            <person name="Klenk H.P."/>
            <person name="Land M."/>
        </authorList>
    </citation>
    <scope>NUCLEOTIDE SEQUENCE [LARGE SCALE GENOMIC DNA]</scope>
    <source>
        <strain evidence="8">DSM 19672 / NBRC 101217 / Yu37-1</strain>
    </source>
</reference>
<dbReference type="RefSeq" id="WP_013451133.1">
    <property type="nucleotide sequence ID" value="NC_014758.1"/>
</dbReference>
<dbReference type="PANTHER" id="PTHR30329">
    <property type="entry name" value="STATOR ELEMENT OF FLAGELLAR MOTOR COMPLEX"/>
    <property type="match status" value="1"/>
</dbReference>
<dbReference type="SUPFAM" id="SSF103088">
    <property type="entry name" value="OmpA-like"/>
    <property type="match status" value="1"/>
</dbReference>
<dbReference type="STRING" id="768670.Calni_1009"/>
<sequence precursor="true">MTPLGLFVISTAIVIALGSIKEDKSDKVCLLADDDGKVGKILVKNETTEKVIDKVKYLIEIKDNKISDPTKIDEKELEKRYGKLLQAEAKRPKTFILYFETGSDQLTEESINMTKEIINEIKNRENPELEIIGHTDSVGEKEANYLLGLKRAESVKNILTSQGVDTGMEIELSSLGEDNPLIPMPDETPEPKNRRVEVVVK</sequence>
<dbReference type="PROSITE" id="PS51123">
    <property type="entry name" value="OMPA_2"/>
    <property type="match status" value="1"/>
</dbReference>